<dbReference type="Pfam" id="PF00856">
    <property type="entry name" value="SET"/>
    <property type="match status" value="1"/>
</dbReference>
<dbReference type="InterPro" id="IPR051760">
    <property type="entry name" value="KMT5A"/>
</dbReference>
<keyword evidence="3" id="KW-1185">Reference proteome</keyword>
<evidence type="ECO:0000259" key="1">
    <source>
        <dbReference type="PROSITE" id="PS50280"/>
    </source>
</evidence>
<dbReference type="SMART" id="SM00317">
    <property type="entry name" value="SET"/>
    <property type="match status" value="1"/>
</dbReference>
<dbReference type="PANTHER" id="PTHR46167">
    <property type="entry name" value="N-LYSINE METHYLTRANSFERASE KMT5A"/>
    <property type="match status" value="1"/>
</dbReference>
<dbReference type="AlphaFoldDB" id="A0ABD0W8N6"/>
<dbReference type="InterPro" id="IPR001214">
    <property type="entry name" value="SET_dom"/>
</dbReference>
<dbReference type="EMBL" id="JAGEUA010000008">
    <property type="protein sequence ID" value="KAL0967829.1"/>
    <property type="molecule type" value="Genomic_DNA"/>
</dbReference>
<accession>A0ABD0W8N6</accession>
<organism evidence="2 3">
    <name type="scientific">Umbra pygmaea</name>
    <name type="common">Eastern mudminnow</name>
    <dbReference type="NCBI Taxonomy" id="75934"/>
    <lineage>
        <taxon>Eukaryota</taxon>
        <taxon>Metazoa</taxon>
        <taxon>Chordata</taxon>
        <taxon>Craniata</taxon>
        <taxon>Vertebrata</taxon>
        <taxon>Euteleostomi</taxon>
        <taxon>Actinopterygii</taxon>
        <taxon>Neopterygii</taxon>
        <taxon>Teleostei</taxon>
        <taxon>Protacanthopterygii</taxon>
        <taxon>Esociformes</taxon>
        <taxon>Umbridae</taxon>
        <taxon>Umbra</taxon>
    </lineage>
</organism>
<gene>
    <name evidence="2" type="ORF">UPYG_G00257750</name>
</gene>
<name>A0ABD0W8N6_UMBPY</name>
<feature type="domain" description="SET" evidence="1">
    <location>
        <begin position="39"/>
        <end position="157"/>
    </location>
</feature>
<evidence type="ECO:0000313" key="3">
    <source>
        <dbReference type="Proteomes" id="UP001557470"/>
    </source>
</evidence>
<dbReference type="PANTHER" id="PTHR46167:SF1">
    <property type="entry name" value="N-LYSINE METHYLTRANSFERASE KMT5A"/>
    <property type="match status" value="1"/>
</dbReference>
<comment type="caution">
    <text evidence="2">The sequence shown here is derived from an EMBL/GenBank/DDBJ whole genome shotgun (WGS) entry which is preliminary data.</text>
</comment>
<dbReference type="Proteomes" id="UP001557470">
    <property type="component" value="Unassembled WGS sequence"/>
</dbReference>
<dbReference type="SUPFAM" id="SSF82199">
    <property type="entry name" value="SET domain"/>
    <property type="match status" value="1"/>
</dbReference>
<dbReference type="Gene3D" id="2.170.270.10">
    <property type="entry name" value="SET domain"/>
    <property type="match status" value="1"/>
</dbReference>
<protein>
    <recommendedName>
        <fullName evidence="1">SET domain-containing protein</fullName>
    </recommendedName>
</protein>
<reference evidence="2 3" key="1">
    <citation type="submission" date="2024-06" db="EMBL/GenBank/DDBJ databases">
        <authorList>
            <person name="Pan Q."/>
            <person name="Wen M."/>
            <person name="Jouanno E."/>
            <person name="Zahm M."/>
            <person name="Klopp C."/>
            <person name="Cabau C."/>
            <person name="Louis A."/>
            <person name="Berthelot C."/>
            <person name="Parey E."/>
            <person name="Roest Crollius H."/>
            <person name="Montfort J."/>
            <person name="Robinson-Rechavi M."/>
            <person name="Bouchez O."/>
            <person name="Lampietro C."/>
            <person name="Lopez Roques C."/>
            <person name="Donnadieu C."/>
            <person name="Postlethwait J."/>
            <person name="Bobe J."/>
            <person name="Verreycken H."/>
            <person name="Guiguen Y."/>
        </authorList>
    </citation>
    <scope>NUCLEOTIDE SEQUENCE [LARGE SCALE GENOMIC DNA]</scope>
    <source>
        <strain evidence="2">Up_M1</strain>
        <tissue evidence="2">Testis</tissue>
    </source>
</reference>
<proteinExistence type="predicted"/>
<sequence length="203" mass="24073">MSSYKEHKLFLEMEKLSRRRRLQEAEHHIKSMTDKYGLQEQYISRYKGRGVFATQTICKGDFVLEYRGEFFTEKEILARITRNHEAETVFLFDFKWHGQNWCMDASQEDKSLGRLVNDEQKNPNCRMKTIDVKGYPHLCLFALRDIFPGEEITYYGDSAWPWRDKASTSSVYIQLLLSRDDACQTDHLKTHNQLHLSTSWRSC</sequence>
<dbReference type="InterPro" id="IPR046341">
    <property type="entry name" value="SET_dom_sf"/>
</dbReference>
<evidence type="ECO:0000313" key="2">
    <source>
        <dbReference type="EMBL" id="KAL0967829.1"/>
    </source>
</evidence>
<dbReference type="PROSITE" id="PS50280">
    <property type="entry name" value="SET"/>
    <property type="match status" value="1"/>
</dbReference>